<protein>
    <recommendedName>
        <fullName evidence="6">tRNA wybutosine-synthesizing protein 4</fullName>
        <ecNumber evidence="5">2.1.1.290</ecNumber>
        <ecNumber evidence="4">2.3.1.231</ecNumber>
    </recommendedName>
    <alternativeName>
        <fullName evidence="12">tRNA(Phe) (7-(3-amino-3-(methoxycarbonyl)propyl)wyosine(37)-N)-methoxycarbonyltransferase</fullName>
    </alternativeName>
    <alternativeName>
        <fullName evidence="11">tRNA(Phe) (7-(3-amino-3-carboxypropyl)wyosine(37)-O)-methyltransferase</fullName>
    </alternativeName>
</protein>
<sequence length="724" mass="80095">PLEGDREPHEKEVGSLPHVADVQETNDSSVVSKASAAAQGYFRDPFIQHFVCKVSRRAPLINRGYFVRWRAVDHCVRHFLLITAKCPKRQILSLGAGFDSLYFRLCADGALDGTAVFEVDFPDVARRKAALVTSNATLRGMLDPCLPPIPQPGPVYMCSSQYRLLGVDVRKESQTEEALSAAGLDWAAPTLILSEVVLTYMETQRSDAVISWAAKRLPQSLFVMYEQIRPDDPFGRVMQDHFLKLNSTLQALQQYPDLLAQRQRFLDKAIFMEFWSRALQHFYNSATGGWMNERVICLVELAKHHGWDQCVCVDMNAFYLGLLPQEERDRIETLEPFDEHEEWHQKCSHYFILTASRGALMEQALLSQASVPSVSPSWGSTELKVSTVPVCLEGLGLASTWMRSEGLLLTGGSSRRGRVTQSRSLIRDQNGWRSTSVEASADLGMRLYHTVTPLPRGGGAVVYGGRSSPLRPISDLFKLTFDPSAAKAPRPDAEKVQVEPMECTGNPPPPRFRHTATVVQHRGRDFLFVFGGKNQSACALSDSSFLSLDQQHWTEFPVGGDVPAARHSHSACSYLGSVVVFGGLSGEGEPLGDLSFLTPTERGFDWIRVAVHPPPVPRYSHCAHVFGDKLIVVGGVWMQSDGVPGIVIISLSTYSSMEFRLDTSSVPWPLMLHSFCSELTDSEEPALLLIGGGGNCFSFGTHLNPQPVSVCLQPIYDYLQPPGL</sequence>
<evidence type="ECO:0000313" key="16">
    <source>
        <dbReference type="Proteomes" id="UP000250572"/>
    </source>
</evidence>
<dbReference type="InterPro" id="IPR011043">
    <property type="entry name" value="Gal_Oxase/kelch_b-propeller"/>
</dbReference>
<dbReference type="EC" id="2.3.1.231" evidence="4"/>
<evidence type="ECO:0000256" key="5">
    <source>
        <dbReference type="ARBA" id="ARBA00012779"/>
    </source>
</evidence>
<dbReference type="Proteomes" id="UP000250572">
    <property type="component" value="Unassembled WGS sequence"/>
</dbReference>
<evidence type="ECO:0000256" key="9">
    <source>
        <dbReference type="ARBA" id="ARBA00022691"/>
    </source>
</evidence>
<keyword evidence="9" id="KW-0949">S-adenosyl-L-methionine</keyword>
<dbReference type="UniPathway" id="UPA00375"/>
<evidence type="ECO:0000313" key="15">
    <source>
        <dbReference type="EMBL" id="PWA13783.1"/>
    </source>
</evidence>
<dbReference type="GO" id="GO:0030488">
    <property type="term" value="P:tRNA methylation"/>
    <property type="evidence" value="ECO:0007669"/>
    <property type="project" value="TreeGrafter"/>
</dbReference>
<evidence type="ECO:0000256" key="13">
    <source>
        <dbReference type="ARBA" id="ARBA00049250"/>
    </source>
</evidence>
<comment type="catalytic activity">
    <reaction evidence="1">
        <text>7-[(3S)-3-amino-3-carboxypropyl]wyosine(37) in tRNA(Phe) + S-adenosyl-L-methionine = 7-[(3S)-(3-amino-3-methoxycarbonyl)propyl]wyosine(37) in tRNA(Phe) + S-adenosyl-L-homocysteine</text>
        <dbReference type="Rhea" id="RHEA:36903"/>
        <dbReference type="Rhea" id="RHEA-COMP:10379"/>
        <dbReference type="Rhea" id="RHEA-COMP:11844"/>
        <dbReference type="ChEBI" id="CHEBI:57856"/>
        <dbReference type="ChEBI" id="CHEBI:59789"/>
        <dbReference type="ChEBI" id="CHEBI:73543"/>
        <dbReference type="ChEBI" id="CHEBI:74275"/>
        <dbReference type="EC" id="2.1.1.290"/>
    </reaction>
</comment>
<gene>
    <name evidence="15" type="ORF">CCH79_00017112</name>
</gene>
<evidence type="ECO:0000256" key="8">
    <source>
        <dbReference type="ARBA" id="ARBA00022679"/>
    </source>
</evidence>
<dbReference type="AlphaFoldDB" id="A0A315UMF2"/>
<feature type="non-terminal residue" evidence="15">
    <location>
        <position position="724"/>
    </location>
</feature>
<dbReference type="InterPro" id="IPR029063">
    <property type="entry name" value="SAM-dependent_MTases_sf"/>
</dbReference>
<dbReference type="SUPFAM" id="SSF53335">
    <property type="entry name" value="S-adenosyl-L-methionine-dependent methyltransferases"/>
    <property type="match status" value="2"/>
</dbReference>
<comment type="similarity">
    <text evidence="3">Belongs to the methyltransferase superfamily. LCMT family.</text>
</comment>
<keyword evidence="10" id="KW-0819">tRNA processing</keyword>
<evidence type="ECO:0000256" key="14">
    <source>
        <dbReference type="SAM" id="MobiDB-lite"/>
    </source>
</evidence>
<reference evidence="15 16" key="1">
    <citation type="journal article" date="2018" name="G3 (Bethesda)">
        <title>A High-Quality Reference Genome for the Invasive Mosquitofish Gambusia affinis Using a Chicago Library.</title>
        <authorList>
            <person name="Hoffberg S.L."/>
            <person name="Troendle N.J."/>
            <person name="Glenn T.C."/>
            <person name="Mahmud O."/>
            <person name="Louha S."/>
            <person name="Chalopin D."/>
            <person name="Bennetzen J.L."/>
            <person name="Mauricio R."/>
        </authorList>
    </citation>
    <scope>NUCLEOTIDE SEQUENCE [LARGE SCALE GENOMIC DNA]</scope>
    <source>
        <strain evidence="15">NE01/NJP1002.9</strain>
        <tissue evidence="15">Muscle</tissue>
    </source>
</reference>
<feature type="region of interest" description="Disordered" evidence="14">
    <location>
        <begin position="488"/>
        <end position="511"/>
    </location>
</feature>
<dbReference type="PANTHER" id="PTHR46529">
    <property type="entry name" value="TRNA WYBUTOSINE-SYNTHESIZING PROTEIN 4"/>
    <property type="match status" value="1"/>
</dbReference>
<comment type="caution">
    <text evidence="15">The sequence shown here is derived from an EMBL/GenBank/DDBJ whole genome shotgun (WGS) entry which is preliminary data.</text>
</comment>
<dbReference type="Gene3D" id="3.40.50.150">
    <property type="entry name" value="Vaccinia Virus protein VP39"/>
    <property type="match status" value="2"/>
</dbReference>
<dbReference type="EC" id="2.1.1.290" evidence="5"/>
<evidence type="ECO:0000256" key="10">
    <source>
        <dbReference type="ARBA" id="ARBA00022694"/>
    </source>
</evidence>
<comment type="pathway">
    <text evidence="2">tRNA modification; wybutosine-tRNA(Phe) biosynthesis.</text>
</comment>
<keyword evidence="8" id="KW-0808">Transferase</keyword>
<dbReference type="InterPro" id="IPR015915">
    <property type="entry name" value="Kelch-typ_b-propeller"/>
</dbReference>
<evidence type="ECO:0000256" key="6">
    <source>
        <dbReference type="ARBA" id="ARBA00018045"/>
    </source>
</evidence>
<dbReference type="EMBL" id="NHOQ01002941">
    <property type="protein sequence ID" value="PWA13783.1"/>
    <property type="molecule type" value="Genomic_DNA"/>
</dbReference>
<evidence type="ECO:0000256" key="3">
    <source>
        <dbReference type="ARBA" id="ARBA00010703"/>
    </source>
</evidence>
<evidence type="ECO:0000256" key="2">
    <source>
        <dbReference type="ARBA" id="ARBA00004797"/>
    </source>
</evidence>
<dbReference type="PANTHER" id="PTHR46529:SF1">
    <property type="entry name" value="TRNA WYBUTOSINE-SYNTHESIZING PROTEIN 4"/>
    <property type="match status" value="1"/>
</dbReference>
<dbReference type="GO" id="GO:0031591">
    <property type="term" value="P:wybutosine biosynthetic process"/>
    <property type="evidence" value="ECO:0007669"/>
    <property type="project" value="TreeGrafter"/>
</dbReference>
<evidence type="ECO:0000256" key="1">
    <source>
        <dbReference type="ARBA" id="ARBA00001806"/>
    </source>
</evidence>
<organism evidence="15 16">
    <name type="scientific">Gambusia affinis</name>
    <name type="common">Western mosquitofish</name>
    <name type="synonym">Heterandria affinis</name>
    <dbReference type="NCBI Taxonomy" id="33528"/>
    <lineage>
        <taxon>Eukaryota</taxon>
        <taxon>Metazoa</taxon>
        <taxon>Chordata</taxon>
        <taxon>Craniata</taxon>
        <taxon>Vertebrata</taxon>
        <taxon>Euteleostomi</taxon>
        <taxon>Actinopterygii</taxon>
        <taxon>Neopterygii</taxon>
        <taxon>Teleostei</taxon>
        <taxon>Neoteleostei</taxon>
        <taxon>Acanthomorphata</taxon>
        <taxon>Ovalentaria</taxon>
        <taxon>Atherinomorphae</taxon>
        <taxon>Cyprinodontiformes</taxon>
        <taxon>Poeciliidae</taxon>
        <taxon>Poeciliinae</taxon>
        <taxon>Gambusia</taxon>
    </lineage>
</organism>
<name>A0A315UMF2_GAMAF</name>
<dbReference type="GO" id="GO:0008175">
    <property type="term" value="F:tRNA methyltransferase activity"/>
    <property type="evidence" value="ECO:0007669"/>
    <property type="project" value="TreeGrafter"/>
</dbReference>
<dbReference type="Pfam" id="PF04072">
    <property type="entry name" value="LCM"/>
    <property type="match status" value="1"/>
</dbReference>
<evidence type="ECO:0000256" key="4">
    <source>
        <dbReference type="ARBA" id="ARBA00012155"/>
    </source>
</evidence>
<dbReference type="Pfam" id="PF24681">
    <property type="entry name" value="Kelch_KLHDC2_KLHL20_DRC7"/>
    <property type="match status" value="1"/>
</dbReference>
<feature type="non-terminal residue" evidence="15">
    <location>
        <position position="1"/>
    </location>
</feature>
<dbReference type="InterPro" id="IPR007213">
    <property type="entry name" value="Ppm1/Ppm2/Tcmp"/>
</dbReference>
<evidence type="ECO:0000256" key="7">
    <source>
        <dbReference type="ARBA" id="ARBA00022603"/>
    </source>
</evidence>
<accession>A0A315UMF2</accession>
<comment type="catalytic activity">
    <reaction evidence="13">
        <text>7-[(3S)-(3-amino-3-methoxycarbonyl)propyl]wyosine(37) in tRNA(Phe) + S-adenosyl-L-methionine + CO2 = wybutosine(37) in tRNA(Phe) + S-adenosyl-L-homocysteine + 2 H(+)</text>
        <dbReference type="Rhea" id="RHEA:37119"/>
        <dbReference type="Rhea" id="RHEA-COMP:11844"/>
        <dbReference type="Rhea" id="RHEA-COMP:11847"/>
        <dbReference type="ChEBI" id="CHEBI:15378"/>
        <dbReference type="ChEBI" id="CHEBI:16526"/>
        <dbReference type="ChEBI" id="CHEBI:57856"/>
        <dbReference type="ChEBI" id="CHEBI:59789"/>
        <dbReference type="ChEBI" id="CHEBI:73544"/>
        <dbReference type="ChEBI" id="CHEBI:74275"/>
        <dbReference type="EC" id="2.3.1.231"/>
    </reaction>
</comment>
<evidence type="ECO:0000256" key="12">
    <source>
        <dbReference type="ARBA" id="ARBA00030847"/>
    </source>
</evidence>
<dbReference type="SUPFAM" id="SSF50965">
    <property type="entry name" value="Galactose oxidase, central domain"/>
    <property type="match status" value="1"/>
</dbReference>
<dbReference type="STRING" id="33528.ENSGAFP00000001408"/>
<keyword evidence="16" id="KW-1185">Reference proteome</keyword>
<evidence type="ECO:0000256" key="11">
    <source>
        <dbReference type="ARBA" id="ARBA00029750"/>
    </source>
</evidence>
<proteinExistence type="inferred from homology"/>
<keyword evidence="7" id="KW-0489">Methyltransferase</keyword>
<dbReference type="Gene3D" id="2.120.10.80">
    <property type="entry name" value="Kelch-type beta propeller"/>
    <property type="match status" value="1"/>
</dbReference>